<dbReference type="EMBL" id="BAAAHP010000252">
    <property type="protein sequence ID" value="GAA0903509.1"/>
    <property type="molecule type" value="Genomic_DNA"/>
</dbReference>
<reference evidence="3" key="1">
    <citation type="journal article" date="2019" name="Int. J. Syst. Evol. Microbiol.">
        <title>The Global Catalogue of Microorganisms (GCM) 10K type strain sequencing project: providing services to taxonomists for standard genome sequencing and annotation.</title>
        <authorList>
            <consortium name="The Broad Institute Genomics Platform"/>
            <consortium name="The Broad Institute Genome Sequencing Center for Infectious Disease"/>
            <person name="Wu L."/>
            <person name="Ma J."/>
        </authorList>
    </citation>
    <scope>NUCLEOTIDE SEQUENCE [LARGE SCALE GENOMIC DNA]</scope>
    <source>
        <strain evidence="3">JCM 11117</strain>
    </source>
</reference>
<gene>
    <name evidence="2" type="ORF">GCM10009559_71090</name>
</gene>
<protein>
    <submittedName>
        <fullName evidence="2">Nuclear transport factor 2 family protein</fullName>
    </submittedName>
</protein>
<dbReference type="InterPro" id="IPR032710">
    <property type="entry name" value="NTF2-like_dom_sf"/>
</dbReference>
<name>A0ABN1NDR8_9PSEU</name>
<proteinExistence type="predicted"/>
<dbReference type="PANTHER" id="PTHR41252:SF1">
    <property type="entry name" value="BLR2505 PROTEIN"/>
    <property type="match status" value="1"/>
</dbReference>
<dbReference type="RefSeq" id="WP_343946179.1">
    <property type="nucleotide sequence ID" value="NZ_BAAAHP010000252.1"/>
</dbReference>
<evidence type="ECO:0000313" key="2">
    <source>
        <dbReference type="EMBL" id="GAA0903509.1"/>
    </source>
</evidence>
<dbReference type="Pfam" id="PF12680">
    <property type="entry name" value="SnoaL_2"/>
    <property type="match status" value="1"/>
</dbReference>
<dbReference type="InterPro" id="IPR037401">
    <property type="entry name" value="SnoaL-like"/>
</dbReference>
<organism evidence="2 3">
    <name type="scientific">Pseudonocardia zijingensis</name>
    <dbReference type="NCBI Taxonomy" id="153376"/>
    <lineage>
        <taxon>Bacteria</taxon>
        <taxon>Bacillati</taxon>
        <taxon>Actinomycetota</taxon>
        <taxon>Actinomycetes</taxon>
        <taxon>Pseudonocardiales</taxon>
        <taxon>Pseudonocardiaceae</taxon>
        <taxon>Pseudonocardia</taxon>
    </lineage>
</organism>
<dbReference type="Gene3D" id="3.10.450.50">
    <property type="match status" value="1"/>
</dbReference>
<evidence type="ECO:0000259" key="1">
    <source>
        <dbReference type="Pfam" id="PF12680"/>
    </source>
</evidence>
<dbReference type="SUPFAM" id="SSF54427">
    <property type="entry name" value="NTF2-like"/>
    <property type="match status" value="1"/>
</dbReference>
<evidence type="ECO:0000313" key="3">
    <source>
        <dbReference type="Proteomes" id="UP001499967"/>
    </source>
</evidence>
<dbReference type="Proteomes" id="UP001499967">
    <property type="component" value="Unassembled WGS sequence"/>
</dbReference>
<keyword evidence="3" id="KW-1185">Reference proteome</keyword>
<sequence length="142" mass="16040">MGAADPTEEHRAIVRRAFEAWQEGTRPITDLFAADMVWRIEGHSVASREYASTQEFVDEVLAPFGARFSAGERFWPRTIRAVLADGDTVVVLWDGHGVANDGRPYDNTYAWFLRLRDGKVVEGTAFYDSISFNDLWERVAPA</sequence>
<feature type="domain" description="SnoaL-like" evidence="1">
    <location>
        <begin position="14"/>
        <end position="122"/>
    </location>
</feature>
<accession>A0ABN1NDR8</accession>
<comment type="caution">
    <text evidence="2">The sequence shown here is derived from an EMBL/GenBank/DDBJ whole genome shotgun (WGS) entry which is preliminary data.</text>
</comment>
<dbReference type="PANTHER" id="PTHR41252">
    <property type="entry name" value="BLR2505 PROTEIN"/>
    <property type="match status" value="1"/>
</dbReference>